<sequence>MKVQAVVAGLAYLATLADGQVFGLSAYRYMAASSASVPRVLTPGLNGGLDVTPDMADNLINSTSTTAAPTTTAPKSTSLIGLLQNKSSATTPAPTPGGTIKNLDPTDALVILEDQSGQITGRRRLGEQDRDYTMHMLFCHTTSNSIQSYQSESTATTSPVYNPLLSTSAQGQCGKYIVRTETVASQVGCNPQNNPGGCNQTYTPGCGGIAINPKTKETIVARTGGRTIGRLVKTKDASGKCQSRVVDWLVRYRGKSFNSPSDTTYTSAGHLYFTDSPFGLASTEDELLSANLTVLDSKRALPFNGVYLRPANGSLQVVDCAMTRPKSIAFSPLEDTIYIGNADVNDPYIKTFKVAADGTVSCPRRFFDLAPFVAAANQADCSRTYPTSIKVDDQGFVYVAMCRNVYIISSKGDYVGRLQGSGELRNIAFSKGYLYLTATGNVYALPIDIESENSQGIVAASEGCDAPAVKAASNQSTVVTSASTSYTAPLLAAGGVGAVGAAMFMFYKRKQTVAEAHNFSPISTPRNHF</sequence>
<keyword evidence="1" id="KW-0378">Hydrolase</keyword>
<reference evidence="4 5" key="1">
    <citation type="journal article" date="2014" name="Genome Biol. Evol.">
        <title>The secreted proteins of Achlya hypogyna and Thraustotheca clavata identify the ancestral oomycete secretome and reveal gene acquisitions by horizontal gene transfer.</title>
        <authorList>
            <person name="Misner I."/>
            <person name="Blouin N."/>
            <person name="Leonard G."/>
            <person name="Richards T.A."/>
            <person name="Lane C.E."/>
        </authorList>
    </citation>
    <scope>NUCLEOTIDE SEQUENCE [LARGE SCALE GENOMIC DNA]</scope>
    <source>
        <strain evidence="4 5">ATCC 48635</strain>
    </source>
</reference>
<dbReference type="EMBL" id="JNBR01000569">
    <property type="protein sequence ID" value="OQR90904.1"/>
    <property type="molecule type" value="Genomic_DNA"/>
</dbReference>
<dbReference type="Pfam" id="PF08450">
    <property type="entry name" value="SGL"/>
    <property type="match status" value="1"/>
</dbReference>
<dbReference type="GO" id="GO:0016787">
    <property type="term" value="F:hydrolase activity"/>
    <property type="evidence" value="ECO:0007669"/>
    <property type="project" value="UniProtKB-KW"/>
</dbReference>
<name>A0A1V9YYL6_ACHHY</name>
<evidence type="ECO:0000256" key="1">
    <source>
        <dbReference type="ARBA" id="ARBA00022801"/>
    </source>
</evidence>
<dbReference type="Gene3D" id="2.120.10.30">
    <property type="entry name" value="TolB, C-terminal domain"/>
    <property type="match status" value="1"/>
</dbReference>
<dbReference type="OrthoDB" id="78789at2759"/>
<keyword evidence="2" id="KW-0472">Membrane</keyword>
<dbReference type="PANTHER" id="PTHR47572">
    <property type="entry name" value="LIPOPROTEIN-RELATED"/>
    <property type="match status" value="1"/>
</dbReference>
<dbReference type="PANTHER" id="PTHR47572:SF4">
    <property type="entry name" value="LACTONASE DRP35"/>
    <property type="match status" value="1"/>
</dbReference>
<keyword evidence="5" id="KW-1185">Reference proteome</keyword>
<proteinExistence type="predicted"/>
<keyword evidence="2" id="KW-0812">Transmembrane</keyword>
<evidence type="ECO:0000259" key="3">
    <source>
        <dbReference type="Pfam" id="PF08450"/>
    </source>
</evidence>
<evidence type="ECO:0000256" key="2">
    <source>
        <dbReference type="SAM" id="Phobius"/>
    </source>
</evidence>
<dbReference type="STRING" id="1202772.A0A1V9YYL6"/>
<gene>
    <name evidence="4" type="ORF">ACHHYP_05148</name>
</gene>
<dbReference type="InterPro" id="IPR011042">
    <property type="entry name" value="6-blade_b-propeller_TolB-like"/>
</dbReference>
<comment type="caution">
    <text evidence="4">The sequence shown here is derived from an EMBL/GenBank/DDBJ whole genome shotgun (WGS) entry which is preliminary data.</text>
</comment>
<dbReference type="SUPFAM" id="SSF63829">
    <property type="entry name" value="Calcium-dependent phosphotriesterase"/>
    <property type="match status" value="1"/>
</dbReference>
<dbReference type="Proteomes" id="UP000243579">
    <property type="component" value="Unassembled WGS sequence"/>
</dbReference>
<organism evidence="4 5">
    <name type="scientific">Achlya hypogyna</name>
    <name type="common">Oomycete</name>
    <name type="synonym">Protoachlya hypogyna</name>
    <dbReference type="NCBI Taxonomy" id="1202772"/>
    <lineage>
        <taxon>Eukaryota</taxon>
        <taxon>Sar</taxon>
        <taxon>Stramenopiles</taxon>
        <taxon>Oomycota</taxon>
        <taxon>Saprolegniomycetes</taxon>
        <taxon>Saprolegniales</taxon>
        <taxon>Achlyaceae</taxon>
        <taxon>Achlya</taxon>
    </lineage>
</organism>
<feature type="domain" description="SMP-30/Gluconolactonase/LRE-like region" evidence="3">
    <location>
        <begin position="201"/>
        <end position="419"/>
    </location>
</feature>
<evidence type="ECO:0000313" key="5">
    <source>
        <dbReference type="Proteomes" id="UP000243579"/>
    </source>
</evidence>
<protein>
    <submittedName>
        <fullName evidence="4">Carbohydrate esterase</fullName>
    </submittedName>
</protein>
<dbReference type="InterPro" id="IPR051262">
    <property type="entry name" value="SMP-30/CGR1_Lactonase"/>
</dbReference>
<accession>A0A1V9YYL6</accession>
<keyword evidence="2" id="KW-1133">Transmembrane helix</keyword>
<evidence type="ECO:0000313" key="4">
    <source>
        <dbReference type="EMBL" id="OQR90904.1"/>
    </source>
</evidence>
<feature type="transmembrane region" description="Helical" evidence="2">
    <location>
        <begin position="486"/>
        <end position="507"/>
    </location>
</feature>
<dbReference type="InterPro" id="IPR013658">
    <property type="entry name" value="SGL"/>
</dbReference>
<dbReference type="AlphaFoldDB" id="A0A1V9YYL6"/>